<evidence type="ECO:0000256" key="1">
    <source>
        <dbReference type="ARBA" id="ARBA00006484"/>
    </source>
</evidence>
<dbReference type="InterPro" id="IPR002347">
    <property type="entry name" value="SDR_fam"/>
</dbReference>
<dbReference type="EMBL" id="QQTP01000019">
    <property type="protein sequence ID" value="RDJ20363.1"/>
    <property type="molecule type" value="Genomic_DNA"/>
</dbReference>
<name>A0A370KZD4_9HYPH</name>
<dbReference type="InterPro" id="IPR050259">
    <property type="entry name" value="SDR"/>
</dbReference>
<dbReference type="PANTHER" id="PTHR42879:SF2">
    <property type="entry name" value="3-OXOACYL-[ACYL-CARRIER-PROTEIN] REDUCTASE FABG"/>
    <property type="match status" value="1"/>
</dbReference>
<dbReference type="FunFam" id="3.40.50.720:FF:000084">
    <property type="entry name" value="Short-chain dehydrogenase reductase"/>
    <property type="match status" value="1"/>
</dbReference>
<dbReference type="Proteomes" id="UP000255207">
    <property type="component" value="Unassembled WGS sequence"/>
</dbReference>
<organism evidence="2 3">
    <name type="scientific">Bosea caraganae</name>
    <dbReference type="NCBI Taxonomy" id="2763117"/>
    <lineage>
        <taxon>Bacteria</taxon>
        <taxon>Pseudomonadati</taxon>
        <taxon>Pseudomonadota</taxon>
        <taxon>Alphaproteobacteria</taxon>
        <taxon>Hyphomicrobiales</taxon>
        <taxon>Boseaceae</taxon>
        <taxon>Bosea</taxon>
    </lineage>
</organism>
<dbReference type="InterPro" id="IPR036291">
    <property type="entry name" value="NAD(P)-bd_dom_sf"/>
</dbReference>
<evidence type="ECO:0000313" key="2">
    <source>
        <dbReference type="EMBL" id="RDJ20363.1"/>
    </source>
</evidence>
<keyword evidence="3" id="KW-1185">Reference proteome</keyword>
<reference evidence="3" key="1">
    <citation type="submission" date="2018-07" db="EMBL/GenBank/DDBJ databases">
        <authorList>
            <person name="Safronova V.I."/>
            <person name="Chirak E.R."/>
            <person name="Sazanova A.L."/>
        </authorList>
    </citation>
    <scope>NUCLEOTIDE SEQUENCE [LARGE SCALE GENOMIC DNA]</scope>
    <source>
        <strain evidence="3">RCAM04685</strain>
    </source>
</reference>
<dbReference type="PRINTS" id="PR00080">
    <property type="entry name" value="SDRFAMILY"/>
</dbReference>
<dbReference type="RefSeq" id="WP_114832002.1">
    <property type="nucleotide sequence ID" value="NZ_QQTO01000020.1"/>
</dbReference>
<dbReference type="GO" id="GO:0032787">
    <property type="term" value="P:monocarboxylic acid metabolic process"/>
    <property type="evidence" value="ECO:0007669"/>
    <property type="project" value="UniProtKB-ARBA"/>
</dbReference>
<dbReference type="Gene3D" id="3.40.50.720">
    <property type="entry name" value="NAD(P)-binding Rossmann-like Domain"/>
    <property type="match status" value="1"/>
</dbReference>
<comment type="similarity">
    <text evidence="1">Belongs to the short-chain dehydrogenases/reductases (SDR) family.</text>
</comment>
<dbReference type="PRINTS" id="PR00081">
    <property type="entry name" value="GDHRDH"/>
</dbReference>
<dbReference type="PANTHER" id="PTHR42879">
    <property type="entry name" value="3-OXOACYL-(ACYL-CARRIER-PROTEIN) REDUCTASE"/>
    <property type="match status" value="1"/>
</dbReference>
<protein>
    <submittedName>
        <fullName evidence="2">SDR family NAD(P)-dependent oxidoreductase</fullName>
    </submittedName>
</protein>
<dbReference type="InterPro" id="IPR020904">
    <property type="entry name" value="Sc_DH/Rdtase_CS"/>
</dbReference>
<dbReference type="SUPFAM" id="SSF51735">
    <property type="entry name" value="NAD(P)-binding Rossmann-fold domains"/>
    <property type="match status" value="1"/>
</dbReference>
<dbReference type="OrthoDB" id="5457012at2"/>
<evidence type="ECO:0000313" key="3">
    <source>
        <dbReference type="Proteomes" id="UP000255207"/>
    </source>
</evidence>
<accession>A0A370KZD4</accession>
<dbReference type="CDD" id="cd05233">
    <property type="entry name" value="SDR_c"/>
    <property type="match status" value="1"/>
</dbReference>
<gene>
    <name evidence="2" type="ORF">DWE98_24810</name>
</gene>
<dbReference type="PROSITE" id="PS00061">
    <property type="entry name" value="ADH_SHORT"/>
    <property type="match status" value="1"/>
</dbReference>
<dbReference type="AlphaFoldDB" id="A0A370KZD4"/>
<dbReference type="Pfam" id="PF13561">
    <property type="entry name" value="adh_short_C2"/>
    <property type="match status" value="1"/>
</dbReference>
<sequence>MIRTAVITGAAGTIGVAAAAALLRAGRRVVLVDRDEAALGKTVSELGSDDVEALTLDIASHAAGATIEAAVLRRGWEPVTILINNAGIAPRPNGVTASAIDISRETWQTTFDVNVSAPLFLAQRFLPGMRAAGWGRIVNISSAAARFKPINAGPAYVASKAALLGLTRSIASAYGPDGITCNAIAPGLIPTALSGEIPAERKEQILAGTALRRLGKPEEVGETIAFLASDAAGYITGACLDVNGGAGMA</sequence>
<comment type="caution">
    <text evidence="2">The sequence shown here is derived from an EMBL/GenBank/DDBJ whole genome shotgun (WGS) entry which is preliminary data.</text>
</comment>
<proteinExistence type="inferred from homology"/>